<evidence type="ECO:0000256" key="5">
    <source>
        <dbReference type="ARBA" id="ARBA00023098"/>
    </source>
</evidence>
<evidence type="ECO:0000256" key="3">
    <source>
        <dbReference type="ARBA" id="ARBA00022801"/>
    </source>
</evidence>
<evidence type="ECO:0000256" key="2">
    <source>
        <dbReference type="ARBA" id="ARBA00022729"/>
    </source>
</evidence>
<keyword evidence="7" id="KW-0812">Transmembrane</keyword>
<dbReference type="Pfam" id="PF04083">
    <property type="entry name" value="Abhydro_lipase"/>
    <property type="match status" value="1"/>
</dbReference>
<dbReference type="FunFam" id="3.40.50.1820:FF:000057">
    <property type="entry name" value="Lipase"/>
    <property type="match status" value="1"/>
</dbReference>
<comment type="similarity">
    <text evidence="1">Belongs to the AB hydrolase superfamily. Lipase family.</text>
</comment>
<evidence type="ECO:0000259" key="9">
    <source>
        <dbReference type="Pfam" id="PF04083"/>
    </source>
</evidence>
<dbReference type="PANTHER" id="PTHR11005">
    <property type="entry name" value="LYSOSOMAL ACID LIPASE-RELATED"/>
    <property type="match status" value="1"/>
</dbReference>
<comment type="caution">
    <text evidence="10">The sequence shown here is derived from an EMBL/GenBank/DDBJ whole genome shotgun (WGS) entry which is preliminary data.</text>
</comment>
<dbReference type="InterPro" id="IPR029058">
    <property type="entry name" value="AB_hydrolase_fold"/>
</dbReference>
<accession>A0AAV1K1A9</accession>
<keyword evidence="2 8" id="KW-0732">Signal</keyword>
<keyword evidence="4" id="KW-0442">Lipid degradation</keyword>
<dbReference type="Gene3D" id="3.40.50.1820">
    <property type="entry name" value="alpha/beta hydrolase"/>
    <property type="match status" value="1"/>
</dbReference>
<evidence type="ECO:0000256" key="6">
    <source>
        <dbReference type="ARBA" id="ARBA00023180"/>
    </source>
</evidence>
<feature type="domain" description="Partial AB-hydrolase lipase" evidence="9">
    <location>
        <begin position="106"/>
        <end position="161"/>
    </location>
</feature>
<dbReference type="SUPFAM" id="SSF53474">
    <property type="entry name" value="alpha/beta-Hydrolases"/>
    <property type="match status" value="1"/>
</dbReference>
<sequence>MKILLSFIVISIWLQVSDTSTSVQRAVKNFAGNLCKNVKTTLDNSWTVKKIKEFFNKTIPPIEAKRRQIKKAFFEFIDEVVQPANRYTSTSKLTDDDKTKALKLSITPYGYYIESHTVLTLDGYRLTIHKLTTEMPNAFGVTKSTVLLNHGLFGSSLDWMLLGPENSLPFLLLENGFDVWLANSRGNVFSKRHVSVGLNSSEFWDFTWHEIGLYDLSATLDYVYDRAGEESKIVYIGYSMSGTALFVLLSSLPQYNKMISCAIIFAPLIFMSYTTGILKDFADLYYKLPLTNNFTNDELLINASHYKEVIEKYCGANDILASNPILCLKYGVYDSFDFNYPSDELFDGDSRGSEKNLIHYYQMMRSGLFRKFDYGEENVRIYGSQKPPGYKLNDISVPIYIFTSSGDKVSVPSDINKLINKIPNVKHRIILDKEFSHLFHFGFTLRSFYTRP</sequence>
<feature type="transmembrane region" description="Helical" evidence="7">
    <location>
        <begin position="259"/>
        <end position="278"/>
    </location>
</feature>
<keyword evidence="7" id="KW-1133">Transmembrane helix</keyword>
<dbReference type="EMBL" id="CAVLEF010000265">
    <property type="protein sequence ID" value="CAK1554129.1"/>
    <property type="molecule type" value="Genomic_DNA"/>
</dbReference>
<feature type="signal peptide" evidence="8">
    <location>
        <begin position="1"/>
        <end position="19"/>
    </location>
</feature>
<protein>
    <recommendedName>
        <fullName evidence="9">Partial AB-hydrolase lipase domain-containing protein</fullName>
    </recommendedName>
</protein>
<dbReference type="GO" id="GO:0016042">
    <property type="term" value="P:lipid catabolic process"/>
    <property type="evidence" value="ECO:0007669"/>
    <property type="project" value="UniProtKB-KW"/>
</dbReference>
<keyword evidence="7" id="KW-0472">Membrane</keyword>
<dbReference type="Proteomes" id="UP001497472">
    <property type="component" value="Unassembled WGS sequence"/>
</dbReference>
<name>A0AAV1K1A9_9NEOP</name>
<reference evidence="10 11" key="1">
    <citation type="submission" date="2023-11" db="EMBL/GenBank/DDBJ databases">
        <authorList>
            <person name="Okamura Y."/>
        </authorList>
    </citation>
    <scope>NUCLEOTIDE SEQUENCE [LARGE SCALE GENOMIC DNA]</scope>
</reference>
<organism evidence="10 11">
    <name type="scientific">Leptosia nina</name>
    <dbReference type="NCBI Taxonomy" id="320188"/>
    <lineage>
        <taxon>Eukaryota</taxon>
        <taxon>Metazoa</taxon>
        <taxon>Ecdysozoa</taxon>
        <taxon>Arthropoda</taxon>
        <taxon>Hexapoda</taxon>
        <taxon>Insecta</taxon>
        <taxon>Pterygota</taxon>
        <taxon>Neoptera</taxon>
        <taxon>Endopterygota</taxon>
        <taxon>Lepidoptera</taxon>
        <taxon>Glossata</taxon>
        <taxon>Ditrysia</taxon>
        <taxon>Papilionoidea</taxon>
        <taxon>Pieridae</taxon>
        <taxon>Pierinae</taxon>
        <taxon>Leptosia</taxon>
    </lineage>
</organism>
<feature type="chain" id="PRO_5043852765" description="Partial AB-hydrolase lipase domain-containing protein" evidence="8">
    <location>
        <begin position="20"/>
        <end position="452"/>
    </location>
</feature>
<keyword evidence="3" id="KW-0378">Hydrolase</keyword>
<evidence type="ECO:0000313" key="10">
    <source>
        <dbReference type="EMBL" id="CAK1554129.1"/>
    </source>
</evidence>
<dbReference type="InterPro" id="IPR006693">
    <property type="entry name" value="AB_hydrolase_lipase"/>
</dbReference>
<keyword evidence="11" id="KW-1185">Reference proteome</keyword>
<dbReference type="GO" id="GO:0016787">
    <property type="term" value="F:hydrolase activity"/>
    <property type="evidence" value="ECO:0007669"/>
    <property type="project" value="UniProtKB-KW"/>
</dbReference>
<feature type="transmembrane region" description="Helical" evidence="7">
    <location>
        <begin position="233"/>
        <end position="252"/>
    </location>
</feature>
<keyword evidence="6" id="KW-0325">Glycoprotein</keyword>
<evidence type="ECO:0000256" key="1">
    <source>
        <dbReference type="ARBA" id="ARBA00010701"/>
    </source>
</evidence>
<evidence type="ECO:0000313" key="11">
    <source>
        <dbReference type="Proteomes" id="UP001497472"/>
    </source>
</evidence>
<evidence type="ECO:0000256" key="4">
    <source>
        <dbReference type="ARBA" id="ARBA00022963"/>
    </source>
</evidence>
<gene>
    <name evidence="10" type="ORF">LNINA_LOCUS13065</name>
</gene>
<evidence type="ECO:0000256" key="8">
    <source>
        <dbReference type="SAM" id="SignalP"/>
    </source>
</evidence>
<keyword evidence="5" id="KW-0443">Lipid metabolism</keyword>
<proteinExistence type="inferred from homology"/>
<evidence type="ECO:0000256" key="7">
    <source>
        <dbReference type="SAM" id="Phobius"/>
    </source>
</evidence>
<dbReference type="AlphaFoldDB" id="A0AAV1K1A9"/>